<dbReference type="EMBL" id="JAUQOO010000018">
    <property type="protein sequence ID" value="MDO7929278.1"/>
    <property type="molecule type" value="Genomic_DNA"/>
</dbReference>
<keyword evidence="2" id="KW-1185">Reference proteome</keyword>
<evidence type="ECO:0000313" key="1">
    <source>
        <dbReference type="EMBL" id="MDO7929278.1"/>
    </source>
</evidence>
<accession>A0ABT9CUV8</accession>
<reference evidence="1 2" key="1">
    <citation type="submission" date="2023-07" db="EMBL/GenBank/DDBJ databases">
        <title>Identification of four novel Pseudomonas species associated with bacterial leaf spot of cucurbits.</title>
        <authorList>
            <person name="Fullem K.R."/>
        </authorList>
    </citation>
    <scope>NUCLEOTIDE SEQUENCE [LARGE SCALE GENOMIC DNA]</scope>
    <source>
        <strain evidence="1 2">KFB 138</strain>
    </source>
</reference>
<name>A0ABT9CUV8_9PSED</name>
<dbReference type="PROSITE" id="PS51257">
    <property type="entry name" value="PROKAR_LIPOPROTEIN"/>
    <property type="match status" value="1"/>
</dbReference>
<comment type="caution">
    <text evidence="1">The sequence shown here is derived from an EMBL/GenBank/DDBJ whole genome shotgun (WGS) entry which is preliminary data.</text>
</comment>
<organism evidence="1 2">
    <name type="scientific">Pseudomonas serbiensis</name>
    <dbReference type="NCBI Taxonomy" id="3064350"/>
    <lineage>
        <taxon>Bacteria</taxon>
        <taxon>Pseudomonadati</taxon>
        <taxon>Pseudomonadota</taxon>
        <taxon>Gammaproteobacteria</taxon>
        <taxon>Pseudomonadales</taxon>
        <taxon>Pseudomonadaceae</taxon>
        <taxon>Pseudomonas</taxon>
    </lineage>
</organism>
<proteinExistence type="predicted"/>
<gene>
    <name evidence="1" type="ORF">Q6A51_21075</name>
</gene>
<dbReference type="RefSeq" id="WP_304575655.1">
    <property type="nucleotide sequence ID" value="NZ_JAUQOO010000018.1"/>
</dbReference>
<protein>
    <recommendedName>
        <fullName evidence="3">Lipoprotein</fullName>
    </recommendedName>
</protein>
<evidence type="ECO:0008006" key="3">
    <source>
        <dbReference type="Google" id="ProtNLM"/>
    </source>
</evidence>
<evidence type="ECO:0000313" key="2">
    <source>
        <dbReference type="Proteomes" id="UP001223016"/>
    </source>
</evidence>
<sequence>MRVVAFVSLIAVMLAGCSGMPLLPYEEPAQSENSARIRVITNSNVYGDSTTDSCVPVTRHRMAQAGRYLQSGMPNPNHPQYPLNSASLGMPERVAPALAQYIPAIRMGQGVYKEVVAEYRVRTDVPFQMATWGASIGGHGSSSFACASQALAFKLEPGKNYEALVGVGSRSEGEGSEVLMCVFGVVELVSMLGTPLVIPERIVPVVTSKISCKN</sequence>
<dbReference type="Proteomes" id="UP001223016">
    <property type="component" value="Unassembled WGS sequence"/>
</dbReference>